<dbReference type="Gene3D" id="3.10.350.10">
    <property type="entry name" value="LysM domain"/>
    <property type="match status" value="1"/>
</dbReference>
<proteinExistence type="predicted"/>
<dbReference type="InterPro" id="IPR018392">
    <property type="entry name" value="LysM"/>
</dbReference>
<sequence>MDMSDTKIHTVQNGDTLGAIAHQYATTTSELQRINPIIRDPNIIHAGWKLKVPDQAAANEARTPAPSGSTSKPLPPAQHGTDESSNQTQCTSQCKDELIDVVHVTGDSHYYVLNERQAQTLKREIQRVQALMDELQQKLAQAVERVECLKERTQGNECNCSRCIKQAWNEKAEQAGLVLLSPPPQENETAVPTTEEDIQGQLRTLQDARNWYESYTPMFSPSHATGNLFESNWRSLRQKKLAELDTEVATLRGRLKSGPGDSGTLASGTRPDLAHGRGRSTERERGTRRRSGVTVVEVVLFSQPDRRYYISTRYHEQVDWKLKVRSTVLAGKPFGRQLAKDLIDDIRKGVGEGRKASPIGALEAKLVSWTSKEDNLLNALHKETNWTSNPDDSAPYAISAEAHALRFAASASAGVNNWNPAEGNIEVGAKASAAFSLAEGSVSLTSFFPSQGGYPLRLRYRNAEGKDVDCPLGVIRLQGKVELSCFVGAHAQASAGVSVRYKPSDEGAGGATALLGSPHIEPSRGGNIGLKGDAFAGAQAGGALSGALQWVEPSNQGKGAVVKGQSNASSSWSSLAEIKAEASAAFGAGIGGEFGITIAKDRLAVNCKGRLVFGPGASGGFSTVVDLEKTYALLKLVCEALADVDYRYLLGVSQEAFNYMAWGLYKIASAPKDTLVKAFEDGSREMRLWWQNRQASKEEAENLARYLLTNRAVLINGKRLSLDKLPPQTVGPMLYVLSESYVESFHEYQEKAIVLLLSHLYRRWRQFIEVMEHCSPNGAKVNAMESLNRLNRLLDGQQQQEFNRFIEQLAVLGLPGAMDTSTTVMLAWTPTDVWRKRDVLIAARSSGQFDGLA</sequence>
<dbReference type="AlphaFoldDB" id="A0A653B3K4"/>
<evidence type="ECO:0000256" key="2">
    <source>
        <dbReference type="SAM" id="MobiDB-lite"/>
    </source>
</evidence>
<dbReference type="EMBL" id="LR130779">
    <property type="protein sequence ID" value="VDN63226.1"/>
    <property type="molecule type" value="Genomic_DNA"/>
</dbReference>
<accession>A0A653B3K4</accession>
<dbReference type="PROSITE" id="PS51782">
    <property type="entry name" value="LYSM"/>
    <property type="match status" value="1"/>
</dbReference>
<feature type="compositionally biased region" description="Basic and acidic residues" evidence="2">
    <location>
        <begin position="272"/>
        <end position="285"/>
    </location>
</feature>
<reference evidence="3" key="1">
    <citation type="submission" date="2018-11" db="EMBL/GenBank/DDBJ databases">
        <authorList>
            <consortium name="Genoscope - CEA"/>
            <person name="William W."/>
        </authorList>
    </citation>
    <scope>NUCLEOTIDE SEQUENCE [LARGE SCALE GENOMIC DNA]</scope>
    <source>
        <strain evidence="3">T9AD</strain>
    </source>
</reference>
<name>A0A653B3K4_ECTOL</name>
<protein>
    <submittedName>
        <fullName evidence="3">LysM domain-containing protein</fullName>
    </submittedName>
</protein>
<organism evidence="3">
    <name type="scientific">Ectopseudomonas oleovorans</name>
    <name type="common">Pseudomonas oleovorans</name>
    <dbReference type="NCBI Taxonomy" id="301"/>
    <lineage>
        <taxon>Bacteria</taxon>
        <taxon>Pseudomonadati</taxon>
        <taxon>Pseudomonadota</taxon>
        <taxon>Gammaproteobacteria</taxon>
        <taxon>Pseudomonadales</taxon>
        <taxon>Pseudomonadaceae</taxon>
        <taxon>Ectopseudomonas</taxon>
    </lineage>
</organism>
<keyword evidence="1" id="KW-0175">Coiled coil</keyword>
<gene>
    <name evidence="3" type="ORF">POT9AD_2251</name>
</gene>
<dbReference type="CDD" id="cd00118">
    <property type="entry name" value="LysM"/>
    <property type="match status" value="1"/>
</dbReference>
<dbReference type="SUPFAM" id="SSF54106">
    <property type="entry name" value="LysM domain"/>
    <property type="match status" value="1"/>
</dbReference>
<evidence type="ECO:0000256" key="1">
    <source>
        <dbReference type="SAM" id="Coils"/>
    </source>
</evidence>
<dbReference type="SMART" id="SM00257">
    <property type="entry name" value="LysM"/>
    <property type="match status" value="1"/>
</dbReference>
<feature type="region of interest" description="Disordered" evidence="2">
    <location>
        <begin position="57"/>
        <end position="89"/>
    </location>
</feature>
<evidence type="ECO:0000313" key="3">
    <source>
        <dbReference type="EMBL" id="VDN63226.1"/>
    </source>
</evidence>
<dbReference type="Pfam" id="PF01476">
    <property type="entry name" value="LysM"/>
    <property type="match status" value="1"/>
</dbReference>
<dbReference type="InterPro" id="IPR036779">
    <property type="entry name" value="LysM_dom_sf"/>
</dbReference>
<feature type="region of interest" description="Disordered" evidence="2">
    <location>
        <begin position="253"/>
        <end position="289"/>
    </location>
</feature>
<feature type="coiled-coil region" evidence="1">
    <location>
        <begin position="114"/>
        <end position="152"/>
    </location>
</feature>